<name>A0AAU7BCD7_9PSED</name>
<reference evidence="1" key="2">
    <citation type="submission" date="2024-05" db="EMBL/GenBank/DDBJ databases">
        <authorList>
            <person name="Mellies J."/>
            <person name="Newton I."/>
        </authorList>
    </citation>
    <scope>NUCLEOTIDE SEQUENCE</scope>
    <source>
        <strain evidence="1">13.2</strain>
    </source>
</reference>
<dbReference type="AlphaFoldDB" id="A0AAU7BCD7"/>
<gene>
    <name evidence="1" type="ORF">ABH853_15125</name>
</gene>
<proteinExistence type="predicted"/>
<evidence type="ECO:0000313" key="1">
    <source>
        <dbReference type="EMBL" id="XBG30204.1"/>
    </source>
</evidence>
<accession>A0AAU7BCD7</accession>
<sequence length="73" mass="7915">MIAETSVSQPFDSAEKVAGDAGFDRQAKANLMCELYVILGAFDAPTAVLDQVFAAVEDEELPYSTLIPFENDK</sequence>
<dbReference type="EMBL" id="CP157179">
    <property type="protein sequence ID" value="XBG30204.1"/>
    <property type="molecule type" value="Genomic_DNA"/>
</dbReference>
<reference evidence="1" key="1">
    <citation type="journal article" date="2019" name="Microbiol. Resour. Announc.">
        <title>Draft Genome Sequences of Five Environmental Bacterial Isolates That Degrade Polyethylene Terephthalate Plastic.</title>
        <authorList>
            <person name="Leon-Zayas R."/>
            <person name="Roberts C."/>
            <person name="Vague M."/>
            <person name="Mellies J.L."/>
        </authorList>
    </citation>
    <scope>NUCLEOTIDE SEQUENCE</scope>
    <source>
        <strain evidence="1">13.2</strain>
    </source>
</reference>
<protein>
    <submittedName>
        <fullName evidence="1">Uncharacterized protein</fullName>
    </submittedName>
</protein>
<organism evidence="1">
    <name type="scientific">Pseudomonas sp. 13.2</name>
    <dbReference type="NCBI Taxonomy" id="3144665"/>
    <lineage>
        <taxon>Bacteria</taxon>
        <taxon>Pseudomonadati</taxon>
        <taxon>Pseudomonadota</taxon>
        <taxon>Gammaproteobacteria</taxon>
        <taxon>Pseudomonadales</taxon>
        <taxon>Pseudomonadaceae</taxon>
        <taxon>Pseudomonas</taxon>
    </lineage>
</organism>